<dbReference type="PROSITE" id="PS00518">
    <property type="entry name" value="ZF_RING_1"/>
    <property type="match status" value="1"/>
</dbReference>
<dbReference type="InterPro" id="IPR017907">
    <property type="entry name" value="Znf_RING_CS"/>
</dbReference>
<keyword evidence="10" id="KW-0472">Membrane</keyword>
<dbReference type="OrthoDB" id="10009520at2759"/>
<dbReference type="InterPro" id="IPR001841">
    <property type="entry name" value="Znf_RING"/>
</dbReference>
<dbReference type="GeneID" id="20080746"/>
<dbReference type="EC" id="2.3.2.31" evidence="2"/>
<keyword evidence="4" id="KW-0479">Metal-binding</keyword>
<gene>
    <name evidence="13" type="ORF">H310_03696</name>
</gene>
<dbReference type="GO" id="GO:0008270">
    <property type="term" value="F:zinc ion binding"/>
    <property type="evidence" value="ECO:0007669"/>
    <property type="project" value="UniProtKB-KW"/>
</dbReference>
<dbReference type="InterPro" id="IPR044066">
    <property type="entry name" value="TRIAD_supradom"/>
</dbReference>
<feature type="domain" description="RING-type" evidence="11">
    <location>
        <begin position="25"/>
        <end position="92"/>
    </location>
</feature>
<dbReference type="GO" id="GO:0016567">
    <property type="term" value="P:protein ubiquitination"/>
    <property type="evidence" value="ECO:0007669"/>
    <property type="project" value="InterPro"/>
</dbReference>
<keyword evidence="5" id="KW-0677">Repeat</keyword>
<organism evidence="13">
    <name type="scientific">Aphanomyces invadans</name>
    <dbReference type="NCBI Taxonomy" id="157072"/>
    <lineage>
        <taxon>Eukaryota</taxon>
        <taxon>Sar</taxon>
        <taxon>Stramenopiles</taxon>
        <taxon>Oomycota</taxon>
        <taxon>Saprolegniomycetes</taxon>
        <taxon>Saprolegniales</taxon>
        <taxon>Verrucalvaceae</taxon>
        <taxon>Aphanomyces</taxon>
    </lineage>
</organism>
<accession>A0A024UKF6</accession>
<dbReference type="SMART" id="SM00184">
    <property type="entry name" value="RING"/>
    <property type="match status" value="2"/>
</dbReference>
<evidence type="ECO:0000256" key="6">
    <source>
        <dbReference type="ARBA" id="ARBA00022771"/>
    </source>
</evidence>
<keyword evidence="10" id="KW-0812">Transmembrane</keyword>
<dbReference type="Pfam" id="PF01485">
    <property type="entry name" value="IBR"/>
    <property type="match status" value="1"/>
</dbReference>
<protein>
    <recommendedName>
        <fullName evidence="2">RBR-type E3 ubiquitin transferase</fullName>
        <ecNumber evidence="2">2.3.2.31</ecNumber>
    </recommendedName>
</protein>
<keyword evidence="3" id="KW-0808">Transferase</keyword>
<evidence type="ECO:0000256" key="3">
    <source>
        <dbReference type="ARBA" id="ARBA00022679"/>
    </source>
</evidence>
<dbReference type="Gene3D" id="3.30.40.10">
    <property type="entry name" value="Zinc/RING finger domain, C3HC4 (zinc finger)"/>
    <property type="match status" value="1"/>
</dbReference>
<dbReference type="Gene3D" id="1.20.120.1750">
    <property type="match status" value="1"/>
</dbReference>
<evidence type="ECO:0000259" key="12">
    <source>
        <dbReference type="PROSITE" id="PS51873"/>
    </source>
</evidence>
<dbReference type="InterPro" id="IPR031127">
    <property type="entry name" value="E3_UB_ligase_RBR"/>
</dbReference>
<name>A0A024UKF6_9STRA</name>
<reference evidence="13" key="1">
    <citation type="submission" date="2013-12" db="EMBL/GenBank/DDBJ databases">
        <title>The Genome Sequence of Aphanomyces invadans NJM9701.</title>
        <authorList>
            <consortium name="The Broad Institute Genomics Platform"/>
            <person name="Russ C."/>
            <person name="Tyler B."/>
            <person name="van West P."/>
            <person name="Dieguez-Uribeondo J."/>
            <person name="Young S.K."/>
            <person name="Zeng Q."/>
            <person name="Gargeya S."/>
            <person name="Fitzgerald M."/>
            <person name="Abouelleil A."/>
            <person name="Alvarado L."/>
            <person name="Chapman S.B."/>
            <person name="Gainer-Dewar J."/>
            <person name="Goldberg J."/>
            <person name="Griggs A."/>
            <person name="Gujja S."/>
            <person name="Hansen M."/>
            <person name="Howarth C."/>
            <person name="Imamovic A."/>
            <person name="Ireland A."/>
            <person name="Larimer J."/>
            <person name="McCowan C."/>
            <person name="Murphy C."/>
            <person name="Pearson M."/>
            <person name="Poon T.W."/>
            <person name="Priest M."/>
            <person name="Roberts A."/>
            <person name="Saif S."/>
            <person name="Shea T."/>
            <person name="Sykes S."/>
            <person name="Wortman J."/>
            <person name="Nusbaum C."/>
            <person name="Birren B."/>
        </authorList>
    </citation>
    <scope>NUCLEOTIDE SEQUENCE [LARGE SCALE GENOMIC DNA]</scope>
    <source>
        <strain evidence="13">NJM9701</strain>
    </source>
</reference>
<dbReference type="PANTHER" id="PTHR11685">
    <property type="entry name" value="RBR FAMILY RING FINGER AND IBR DOMAIN-CONTAINING"/>
    <property type="match status" value="1"/>
</dbReference>
<dbReference type="InterPro" id="IPR013083">
    <property type="entry name" value="Znf_RING/FYVE/PHD"/>
</dbReference>
<keyword evidence="6 9" id="KW-0863">Zinc-finger</keyword>
<keyword evidence="7" id="KW-0833">Ubl conjugation pathway</keyword>
<sequence length="493" mass="55208">MEEDGLPHGELVVVDMEPSPKPVTCAICLDLIAAPSTRRPADAAGEHVPTQPSSFTLSCSHEFCFDCIKTYVAKKVDDRQVEADQLTCPIVECQTPLTVESILHVTTEATFLKYMRFVQLNQFERMPHGRWCPRPNCNAMIDCDPTLPTFQCTTCHTKGCFKCGSVSHPFRTCHQAMDAHYRAWEARQRATSNYVQPCPGCGVRIWKNDGCNHMTCTKCRHEWCWICRWSWSSHSRKVCQAVALLDSPYWGTVWPVRFLTKTIAAPVVVAGGAVAGAVLIAGCVLIGVPRLLYEGLKRTVRQLKSRLRHRDRTNRAAIALSTFSQQLQHGVHVYIYQDDTEAAVDTNGWLRDLTTSGRWRQGNDQYVQYVQPASATTPFVSYLSNNLTLLPTLEHTPNAMTLLVLHRTMELPSQAILRSLLRPDVAKVVLVLDAPPEEIEATVDVAQVVATLTELHRDPLVLTVPNQHPTGAFDATYLSAIYAALYRLHAETW</sequence>
<feature type="transmembrane region" description="Helical" evidence="10">
    <location>
        <begin position="263"/>
        <end position="288"/>
    </location>
</feature>
<dbReference type="STRING" id="157072.A0A024UKF6"/>
<evidence type="ECO:0000256" key="2">
    <source>
        <dbReference type="ARBA" id="ARBA00012251"/>
    </source>
</evidence>
<evidence type="ECO:0000256" key="10">
    <source>
        <dbReference type="SAM" id="Phobius"/>
    </source>
</evidence>
<dbReference type="CDD" id="cd20335">
    <property type="entry name" value="BRcat_RBR"/>
    <property type="match status" value="1"/>
</dbReference>
<dbReference type="GO" id="GO:0061630">
    <property type="term" value="F:ubiquitin protein ligase activity"/>
    <property type="evidence" value="ECO:0007669"/>
    <property type="project" value="UniProtKB-EC"/>
</dbReference>
<evidence type="ECO:0000256" key="1">
    <source>
        <dbReference type="ARBA" id="ARBA00001798"/>
    </source>
</evidence>
<dbReference type="eggNOG" id="KOG1815">
    <property type="taxonomic scope" value="Eukaryota"/>
</dbReference>
<dbReference type="CDD" id="cd20336">
    <property type="entry name" value="Rcat_RBR"/>
    <property type="match status" value="1"/>
</dbReference>
<evidence type="ECO:0000313" key="13">
    <source>
        <dbReference type="EMBL" id="ETW06103.1"/>
    </source>
</evidence>
<dbReference type="Pfam" id="PF00097">
    <property type="entry name" value="zf-C3HC4"/>
    <property type="match status" value="1"/>
</dbReference>
<evidence type="ECO:0000256" key="4">
    <source>
        <dbReference type="ARBA" id="ARBA00022723"/>
    </source>
</evidence>
<proteinExistence type="predicted"/>
<dbReference type="PROSITE" id="PS50089">
    <property type="entry name" value="ZF_RING_2"/>
    <property type="match status" value="1"/>
</dbReference>
<dbReference type="SMART" id="SM00647">
    <property type="entry name" value="IBR"/>
    <property type="match status" value="2"/>
</dbReference>
<dbReference type="InterPro" id="IPR002867">
    <property type="entry name" value="IBR_dom"/>
</dbReference>
<feature type="domain" description="RING-type" evidence="12">
    <location>
        <begin position="21"/>
        <end position="243"/>
    </location>
</feature>
<keyword evidence="8" id="KW-0862">Zinc</keyword>
<evidence type="ECO:0000256" key="8">
    <source>
        <dbReference type="ARBA" id="ARBA00022833"/>
    </source>
</evidence>
<dbReference type="Pfam" id="PF22191">
    <property type="entry name" value="IBR_1"/>
    <property type="match status" value="1"/>
</dbReference>
<dbReference type="AlphaFoldDB" id="A0A024UKF6"/>
<comment type="catalytic activity">
    <reaction evidence="1">
        <text>[E2 ubiquitin-conjugating enzyme]-S-ubiquitinyl-L-cysteine + [acceptor protein]-L-lysine = [E2 ubiquitin-conjugating enzyme]-L-cysteine + [acceptor protein]-N(6)-ubiquitinyl-L-lysine.</text>
        <dbReference type="EC" id="2.3.2.31"/>
    </reaction>
</comment>
<dbReference type="VEuPathDB" id="FungiDB:H310_03696"/>
<dbReference type="InterPro" id="IPR018957">
    <property type="entry name" value="Znf_C3HC4_RING-type"/>
</dbReference>
<dbReference type="EMBL" id="KI913956">
    <property type="protein sequence ID" value="ETW06103.1"/>
    <property type="molecule type" value="Genomic_DNA"/>
</dbReference>
<evidence type="ECO:0000256" key="9">
    <source>
        <dbReference type="PROSITE-ProRule" id="PRU00175"/>
    </source>
</evidence>
<dbReference type="PROSITE" id="PS51873">
    <property type="entry name" value="TRIAD"/>
    <property type="match status" value="1"/>
</dbReference>
<evidence type="ECO:0000256" key="5">
    <source>
        <dbReference type="ARBA" id="ARBA00022737"/>
    </source>
</evidence>
<evidence type="ECO:0000259" key="11">
    <source>
        <dbReference type="PROSITE" id="PS50089"/>
    </source>
</evidence>
<evidence type="ECO:0000256" key="7">
    <source>
        <dbReference type="ARBA" id="ARBA00022786"/>
    </source>
</evidence>
<dbReference type="SUPFAM" id="SSF57850">
    <property type="entry name" value="RING/U-box"/>
    <property type="match status" value="3"/>
</dbReference>
<keyword evidence="10" id="KW-1133">Transmembrane helix</keyword>
<dbReference type="RefSeq" id="XP_008865880.1">
    <property type="nucleotide sequence ID" value="XM_008867658.1"/>
</dbReference>